<dbReference type="InterPro" id="IPR006097">
    <property type="entry name" value="Glu/Leu/Phe/Val/Trp_DH_dimer"/>
</dbReference>
<dbReference type="InterPro" id="IPR046346">
    <property type="entry name" value="Aminoacid_DH-like_N_sf"/>
</dbReference>
<dbReference type="RefSeq" id="WP_068749173.1">
    <property type="nucleotide sequence ID" value="NZ_LOHZ01000043.1"/>
</dbReference>
<dbReference type="SUPFAM" id="SSF53223">
    <property type="entry name" value="Aminoacid dehydrogenase-like, N-terminal domain"/>
    <property type="match status" value="1"/>
</dbReference>
<feature type="active site" description="Proton donor" evidence="5">
    <location>
        <position position="106"/>
    </location>
</feature>
<feature type="binding site" evidence="6">
    <location>
        <position position="221"/>
    </location>
    <ligand>
        <name>NAD(+)</name>
        <dbReference type="ChEBI" id="CHEBI:57540"/>
    </ligand>
</feature>
<dbReference type="AlphaFoldDB" id="A0A161PV92"/>
<keyword evidence="3 4" id="KW-0560">Oxidoreductase</keyword>
<dbReference type="Gene3D" id="3.40.50.10860">
    <property type="entry name" value="Leucine Dehydrogenase, chain A, domain 1"/>
    <property type="match status" value="1"/>
</dbReference>
<dbReference type="GO" id="GO:0004352">
    <property type="term" value="F:glutamate dehydrogenase (NAD+) activity"/>
    <property type="evidence" value="ECO:0007669"/>
    <property type="project" value="TreeGrafter"/>
</dbReference>
<dbReference type="STRING" id="520767.ATZ99_20760"/>
<sequence length="415" mass="45037">MTETLNPFEIVQKQIRAACGKLGLEESYYEVLKEPEKVLVVSIPVRMDNGTIKTFIGYRSQHSTAIGPAKGGVRFHPDVTLDEVKALSAWMTFKCAVVGIPYGGGKGGIRCNPKELSKGELERLSRGYFRAISPIIGPEKDIPAPDVYTNAQVMAWFMDEFSEIKGYNTPGVVTGKPVILGGSLGRNEATARGAVFTIREAAGRIGLDLKNATVAIQGYGNAGSIAAKLLHELGCRIVAVNDSQGGAYNPEGMNPLAVLEHKKNNRTVKGYPGSKSISGEELLELDVDILVPAALENVITSYNAAGIKAKIIAEAANGPTTPEADEILYKKGILVIPDILCNAGGVTVSYFEWVQNLMNLYWSEEEVNSRLENIMVKAFNEVYNMHISSNVNMREAAYMVAIKRIAEALKLRGRV</sequence>
<name>A0A161PV92_9FIRM</name>
<accession>A0A161PV92</accession>
<dbReference type="InterPro" id="IPR036291">
    <property type="entry name" value="NAD(P)-bd_dom_sf"/>
</dbReference>
<evidence type="ECO:0000256" key="8">
    <source>
        <dbReference type="RuleBase" id="RU004417"/>
    </source>
</evidence>
<dbReference type="SUPFAM" id="SSF51735">
    <property type="entry name" value="NAD(P)-binding Rossmann-fold domains"/>
    <property type="match status" value="1"/>
</dbReference>
<dbReference type="PATRIC" id="fig|520767.4.peg.2198"/>
<dbReference type="GO" id="GO:0006538">
    <property type="term" value="P:L-glutamate catabolic process"/>
    <property type="evidence" value="ECO:0007669"/>
    <property type="project" value="TreeGrafter"/>
</dbReference>
<feature type="binding site" evidence="6">
    <location>
        <position position="349"/>
    </location>
    <ligand>
        <name>substrate</name>
    </ligand>
</feature>
<dbReference type="FunFam" id="3.40.50.10860:FF:000003">
    <property type="entry name" value="Glutamate dehydrogenase"/>
    <property type="match status" value="1"/>
</dbReference>
<keyword evidence="6" id="KW-0520">NAD</keyword>
<evidence type="ECO:0000313" key="11">
    <source>
        <dbReference type="Proteomes" id="UP000075737"/>
    </source>
</evidence>
<dbReference type="Proteomes" id="UP000075737">
    <property type="component" value="Unassembled WGS sequence"/>
</dbReference>
<dbReference type="PRINTS" id="PR00082">
    <property type="entry name" value="GLFDHDRGNASE"/>
</dbReference>
<organism evidence="10 11">
    <name type="scientific">Thermovenabulum gondwanense</name>
    <dbReference type="NCBI Taxonomy" id="520767"/>
    <lineage>
        <taxon>Bacteria</taxon>
        <taxon>Bacillati</taxon>
        <taxon>Bacillota</taxon>
        <taxon>Clostridia</taxon>
        <taxon>Thermosediminibacterales</taxon>
        <taxon>Thermosediminibacteraceae</taxon>
        <taxon>Thermovenabulum</taxon>
    </lineage>
</organism>
<evidence type="ECO:0000256" key="2">
    <source>
        <dbReference type="ARBA" id="ARBA00012896"/>
    </source>
</evidence>
<dbReference type="InterPro" id="IPR033922">
    <property type="entry name" value="NAD_bind_Glu_DH"/>
</dbReference>
<evidence type="ECO:0000256" key="6">
    <source>
        <dbReference type="PIRSR" id="PIRSR000185-2"/>
    </source>
</evidence>
<dbReference type="Gene3D" id="3.40.50.720">
    <property type="entry name" value="NAD(P)-binding Rossmann-like Domain"/>
    <property type="match status" value="1"/>
</dbReference>
<dbReference type="PIRSF" id="PIRSF000185">
    <property type="entry name" value="Glu_DH"/>
    <property type="match status" value="1"/>
</dbReference>
<evidence type="ECO:0000313" key="10">
    <source>
        <dbReference type="EMBL" id="KYO64316.1"/>
    </source>
</evidence>
<dbReference type="InterPro" id="IPR006096">
    <property type="entry name" value="Glu/Leu/Phe/Val/Trp_DH_C"/>
</dbReference>
<evidence type="ECO:0000256" key="3">
    <source>
        <dbReference type="ARBA" id="ARBA00023002"/>
    </source>
</evidence>
<protein>
    <recommendedName>
        <fullName evidence="2 4">Glutamate dehydrogenase</fullName>
    </recommendedName>
</protein>
<dbReference type="CDD" id="cd01076">
    <property type="entry name" value="NAD_bind_1_Glu_DH"/>
    <property type="match status" value="1"/>
</dbReference>
<evidence type="ECO:0000259" key="9">
    <source>
        <dbReference type="SMART" id="SM00839"/>
    </source>
</evidence>
<dbReference type="InterPro" id="IPR014362">
    <property type="entry name" value="Glu_DH"/>
</dbReference>
<evidence type="ECO:0000256" key="7">
    <source>
        <dbReference type="PIRSR" id="PIRSR000185-3"/>
    </source>
</evidence>
<keyword evidence="11" id="KW-1185">Reference proteome</keyword>
<comment type="caution">
    <text evidence="10">The sequence shown here is derived from an EMBL/GenBank/DDBJ whole genome shotgun (WGS) entry which is preliminary data.</text>
</comment>
<evidence type="ECO:0000256" key="5">
    <source>
        <dbReference type="PIRSR" id="PIRSR000185-1"/>
    </source>
</evidence>
<comment type="similarity">
    <text evidence="1 4 8">Belongs to the Glu/Leu/Phe/Val dehydrogenases family.</text>
</comment>
<dbReference type="PANTHER" id="PTHR11606:SF13">
    <property type="entry name" value="GLUTAMATE DEHYDROGENASE 1, MITOCHONDRIAL"/>
    <property type="match status" value="1"/>
</dbReference>
<dbReference type="Pfam" id="PF02812">
    <property type="entry name" value="ELFV_dehydrog_N"/>
    <property type="match status" value="1"/>
</dbReference>
<evidence type="ECO:0000256" key="1">
    <source>
        <dbReference type="ARBA" id="ARBA00006382"/>
    </source>
</evidence>
<dbReference type="PANTHER" id="PTHR11606">
    <property type="entry name" value="GLUTAMATE DEHYDROGENASE"/>
    <property type="match status" value="1"/>
</dbReference>
<feature type="binding site" evidence="6">
    <location>
        <position position="190"/>
    </location>
    <ligand>
        <name>NAD(+)</name>
        <dbReference type="ChEBI" id="CHEBI:57540"/>
    </ligand>
</feature>
<keyword evidence="6" id="KW-0547">Nucleotide-binding</keyword>
<feature type="binding site" evidence="6">
    <location>
        <position position="70"/>
    </location>
    <ligand>
        <name>substrate</name>
    </ligand>
</feature>
<dbReference type="InterPro" id="IPR006095">
    <property type="entry name" value="Glu/Leu/Phe/Val/Trp_DH"/>
</dbReference>
<feature type="binding site" evidence="6">
    <location>
        <position position="94"/>
    </location>
    <ligand>
        <name>substrate</name>
    </ligand>
</feature>
<dbReference type="SMART" id="SM00839">
    <property type="entry name" value="ELFV_dehydrog"/>
    <property type="match status" value="1"/>
</dbReference>
<dbReference type="PROSITE" id="PS00074">
    <property type="entry name" value="GLFV_DEHYDROGENASE"/>
    <property type="match status" value="1"/>
</dbReference>
<reference evidence="10 11" key="1">
    <citation type="submission" date="2015-12" db="EMBL/GenBank/DDBJ databases">
        <title>Draft genome of Thermovenabulum gondwanense isolated from a red thermophilic microbial mat colonisisng an outflow channel of a bore well.</title>
        <authorList>
            <person name="Patel B.K."/>
        </authorList>
    </citation>
    <scope>NUCLEOTIDE SEQUENCE [LARGE SCALE GENOMIC DNA]</scope>
    <source>
        <strain evidence="10 11">R270</strain>
    </source>
</reference>
<feature type="site" description="Important for catalysis" evidence="7">
    <location>
        <position position="146"/>
    </location>
</feature>
<proteinExistence type="inferred from homology"/>
<dbReference type="EMBL" id="LOHZ01000043">
    <property type="protein sequence ID" value="KYO64316.1"/>
    <property type="molecule type" value="Genomic_DNA"/>
</dbReference>
<evidence type="ECO:0000256" key="4">
    <source>
        <dbReference type="PIRNR" id="PIRNR000185"/>
    </source>
</evidence>
<dbReference type="Pfam" id="PF00208">
    <property type="entry name" value="ELFV_dehydrog"/>
    <property type="match status" value="1"/>
</dbReference>
<feature type="domain" description="Glutamate/phenylalanine/leucine/valine/L-tryptophan dehydrogenase C-terminal" evidence="9">
    <location>
        <begin position="183"/>
        <end position="413"/>
    </location>
</feature>
<dbReference type="OrthoDB" id="9803297at2"/>
<gene>
    <name evidence="10" type="primary">gluD</name>
    <name evidence="10" type="ORF">ATZ99_20760</name>
</gene>
<dbReference type="GO" id="GO:0000166">
    <property type="term" value="F:nucleotide binding"/>
    <property type="evidence" value="ECO:0007669"/>
    <property type="project" value="UniProtKB-KW"/>
</dbReference>
<dbReference type="InterPro" id="IPR033524">
    <property type="entry name" value="Glu/Leu/Phe/Val_DH_AS"/>
</dbReference>